<dbReference type="PROSITE" id="PS00895">
    <property type="entry name" value="3_HYDROXYISOBUT_DH"/>
    <property type="match status" value="1"/>
</dbReference>
<dbReference type="SUPFAM" id="SSF48179">
    <property type="entry name" value="6-phosphogluconate dehydrogenase C-terminal domain-like"/>
    <property type="match status" value="1"/>
</dbReference>
<sequence length="297" mass="30441">MATVAFIGLGIMGRPMAVNLVKAGFDVRGFSRTGRSRDAAAAQGVPIVGSLDAAVADADVVITMLPDTPDVEAVALGDGGALAGMRRGALYIDMSTIDPEGALRVHDAAARAGIGCLDAPVSGGEVASIEGTLSIMAGGTREDFDAARELFYAIGASAILVGGAGSGQVVKAANQLMVAGHLQMLAEAIVLLKAHDVDERGALAVLGAGLAGSTVLARKQNAILEQDYRPGFRVELHNKDLAIVQNAARRKGVALPATALVSQFMQALVAQGYGALDHSALYLLADELNTRRAEAMV</sequence>
<dbReference type="InterPro" id="IPR029154">
    <property type="entry name" value="HIBADH-like_NADP-bd"/>
</dbReference>
<evidence type="ECO:0000313" key="7">
    <source>
        <dbReference type="Proteomes" id="UP001157034"/>
    </source>
</evidence>
<keyword evidence="2" id="KW-0560">Oxidoreductase</keyword>
<dbReference type="InterPro" id="IPR002204">
    <property type="entry name" value="3-OH-isobutyrate_DH-rel_CS"/>
</dbReference>
<evidence type="ECO:0000259" key="5">
    <source>
        <dbReference type="Pfam" id="PF14833"/>
    </source>
</evidence>
<dbReference type="InterPro" id="IPR036291">
    <property type="entry name" value="NAD(P)-bd_dom_sf"/>
</dbReference>
<dbReference type="InterPro" id="IPR015815">
    <property type="entry name" value="HIBADH-related"/>
</dbReference>
<proteinExistence type="inferred from homology"/>
<dbReference type="RefSeq" id="WP_284253619.1">
    <property type="nucleotide sequence ID" value="NZ_BAAAQO010000002.1"/>
</dbReference>
<protein>
    <submittedName>
        <fullName evidence="6">2-hydroxy-3-oxopropionate reductase</fullName>
    </submittedName>
</protein>
<gene>
    <name evidence="6" type="primary">garR</name>
    <name evidence="6" type="ORF">GCM10025881_15430</name>
</gene>
<organism evidence="6 7">
    <name type="scientific">Pseudolysinimonas kribbensis</name>
    <dbReference type="NCBI Taxonomy" id="433641"/>
    <lineage>
        <taxon>Bacteria</taxon>
        <taxon>Bacillati</taxon>
        <taxon>Actinomycetota</taxon>
        <taxon>Actinomycetes</taxon>
        <taxon>Micrococcales</taxon>
        <taxon>Microbacteriaceae</taxon>
        <taxon>Pseudolysinimonas</taxon>
    </lineage>
</organism>
<evidence type="ECO:0000313" key="6">
    <source>
        <dbReference type="EMBL" id="GMA94719.1"/>
    </source>
</evidence>
<dbReference type="SUPFAM" id="SSF51735">
    <property type="entry name" value="NAD(P)-binding Rossmann-fold domains"/>
    <property type="match status" value="1"/>
</dbReference>
<dbReference type="InterPro" id="IPR008927">
    <property type="entry name" value="6-PGluconate_DH-like_C_sf"/>
</dbReference>
<dbReference type="Gene3D" id="3.40.50.720">
    <property type="entry name" value="NAD(P)-binding Rossmann-like Domain"/>
    <property type="match status" value="1"/>
</dbReference>
<dbReference type="EMBL" id="BSVB01000001">
    <property type="protein sequence ID" value="GMA94719.1"/>
    <property type="molecule type" value="Genomic_DNA"/>
</dbReference>
<dbReference type="InterPro" id="IPR006115">
    <property type="entry name" value="6PGDH_NADP-bd"/>
</dbReference>
<dbReference type="Gene3D" id="1.10.1040.10">
    <property type="entry name" value="N-(1-d-carboxylethyl)-l-norvaline Dehydrogenase, domain 2"/>
    <property type="match status" value="1"/>
</dbReference>
<dbReference type="PANTHER" id="PTHR43060:SF15">
    <property type="entry name" value="3-HYDROXYISOBUTYRATE DEHYDROGENASE-LIKE 1, MITOCHONDRIAL-RELATED"/>
    <property type="match status" value="1"/>
</dbReference>
<dbReference type="PANTHER" id="PTHR43060">
    <property type="entry name" value="3-HYDROXYISOBUTYRATE DEHYDROGENASE-LIKE 1, MITOCHONDRIAL-RELATED"/>
    <property type="match status" value="1"/>
</dbReference>
<dbReference type="PIRSF" id="PIRSF000103">
    <property type="entry name" value="HIBADH"/>
    <property type="match status" value="1"/>
</dbReference>
<dbReference type="InterPro" id="IPR013328">
    <property type="entry name" value="6PGD_dom2"/>
</dbReference>
<dbReference type="Pfam" id="PF03446">
    <property type="entry name" value="NAD_binding_2"/>
    <property type="match status" value="1"/>
</dbReference>
<evidence type="ECO:0000259" key="4">
    <source>
        <dbReference type="Pfam" id="PF03446"/>
    </source>
</evidence>
<keyword evidence="3" id="KW-0520">NAD</keyword>
<keyword evidence="7" id="KW-1185">Reference proteome</keyword>
<accession>A0ABQ6K5L2</accession>
<comment type="caution">
    <text evidence="6">The sequence shown here is derived from an EMBL/GenBank/DDBJ whole genome shotgun (WGS) entry which is preliminary data.</text>
</comment>
<evidence type="ECO:0000256" key="1">
    <source>
        <dbReference type="ARBA" id="ARBA00009080"/>
    </source>
</evidence>
<dbReference type="Proteomes" id="UP001157034">
    <property type="component" value="Unassembled WGS sequence"/>
</dbReference>
<evidence type="ECO:0000256" key="2">
    <source>
        <dbReference type="ARBA" id="ARBA00023002"/>
    </source>
</evidence>
<feature type="domain" description="3-hydroxyisobutyrate dehydrogenase-like NAD-binding" evidence="5">
    <location>
        <begin position="165"/>
        <end position="282"/>
    </location>
</feature>
<feature type="domain" description="6-phosphogluconate dehydrogenase NADP-binding" evidence="4">
    <location>
        <begin position="3"/>
        <end position="162"/>
    </location>
</feature>
<name>A0ABQ6K5L2_9MICO</name>
<reference evidence="7" key="1">
    <citation type="journal article" date="2019" name="Int. J. Syst. Evol. Microbiol.">
        <title>The Global Catalogue of Microorganisms (GCM) 10K type strain sequencing project: providing services to taxonomists for standard genome sequencing and annotation.</title>
        <authorList>
            <consortium name="The Broad Institute Genomics Platform"/>
            <consortium name="The Broad Institute Genome Sequencing Center for Infectious Disease"/>
            <person name="Wu L."/>
            <person name="Ma J."/>
        </authorList>
    </citation>
    <scope>NUCLEOTIDE SEQUENCE [LARGE SCALE GENOMIC DNA]</scope>
    <source>
        <strain evidence="7">NBRC 108894</strain>
    </source>
</reference>
<dbReference type="Pfam" id="PF14833">
    <property type="entry name" value="NAD_binding_11"/>
    <property type="match status" value="1"/>
</dbReference>
<comment type="similarity">
    <text evidence="1">Belongs to the HIBADH-related family.</text>
</comment>
<evidence type="ECO:0000256" key="3">
    <source>
        <dbReference type="ARBA" id="ARBA00023027"/>
    </source>
</evidence>